<dbReference type="Proteomes" id="UP000523139">
    <property type="component" value="Unassembled WGS sequence"/>
</dbReference>
<dbReference type="RefSeq" id="WP_168887419.1">
    <property type="nucleotide sequence ID" value="NZ_JABAHY010000006.1"/>
</dbReference>
<accession>A0A7X8YDQ6</accession>
<organism evidence="2 3">
    <name type="scientific">Nesterenkonia sedimenti</name>
    <dbReference type="NCBI Taxonomy" id="1463632"/>
    <lineage>
        <taxon>Bacteria</taxon>
        <taxon>Bacillati</taxon>
        <taxon>Actinomycetota</taxon>
        <taxon>Actinomycetes</taxon>
        <taxon>Micrococcales</taxon>
        <taxon>Micrococcaceae</taxon>
        <taxon>Nesterenkonia</taxon>
    </lineage>
</organism>
<evidence type="ECO:0008006" key="4">
    <source>
        <dbReference type="Google" id="ProtNLM"/>
    </source>
</evidence>
<dbReference type="AlphaFoldDB" id="A0A7X8YDQ6"/>
<comment type="caution">
    <text evidence="2">The sequence shown here is derived from an EMBL/GenBank/DDBJ whole genome shotgun (WGS) entry which is preliminary data.</text>
</comment>
<evidence type="ECO:0000313" key="2">
    <source>
        <dbReference type="EMBL" id="NLS09938.1"/>
    </source>
</evidence>
<reference evidence="2 3" key="1">
    <citation type="submission" date="2020-04" db="EMBL/GenBank/DDBJ databases">
        <title>Nesterenkonia sp. nov., isolated from marine sediment.</title>
        <authorList>
            <person name="Zhang G."/>
        </authorList>
    </citation>
    <scope>NUCLEOTIDE SEQUENCE [LARGE SCALE GENOMIC DNA]</scope>
    <source>
        <strain evidence="2 3">MY13</strain>
    </source>
</reference>
<name>A0A7X8YDQ6_9MICC</name>
<keyword evidence="1" id="KW-0472">Membrane</keyword>
<feature type="transmembrane region" description="Helical" evidence="1">
    <location>
        <begin position="47"/>
        <end position="65"/>
    </location>
</feature>
<gene>
    <name evidence="2" type="ORF">HGQ17_07970</name>
</gene>
<keyword evidence="3" id="KW-1185">Reference proteome</keyword>
<evidence type="ECO:0000256" key="1">
    <source>
        <dbReference type="SAM" id="Phobius"/>
    </source>
</evidence>
<sequence length="74" mass="7946">MSSSASPLLRAILVLGVIATAVSFAALLVILGMYFTPSDAHPALYGTALWGFPVAFVLMCTYMMLSLGRRRQAH</sequence>
<protein>
    <recommendedName>
        <fullName evidence="4">Multidrug ABC transporter ATPase</fullName>
    </recommendedName>
</protein>
<feature type="transmembrane region" description="Helical" evidence="1">
    <location>
        <begin position="12"/>
        <end position="35"/>
    </location>
</feature>
<keyword evidence="1" id="KW-1133">Transmembrane helix</keyword>
<dbReference type="EMBL" id="JABAHY010000006">
    <property type="protein sequence ID" value="NLS09938.1"/>
    <property type="molecule type" value="Genomic_DNA"/>
</dbReference>
<evidence type="ECO:0000313" key="3">
    <source>
        <dbReference type="Proteomes" id="UP000523139"/>
    </source>
</evidence>
<keyword evidence="1" id="KW-0812">Transmembrane</keyword>
<proteinExistence type="predicted"/>